<dbReference type="GO" id="GO:0005886">
    <property type="term" value="C:plasma membrane"/>
    <property type="evidence" value="ECO:0007669"/>
    <property type="project" value="UniProtKB-SubCell"/>
</dbReference>
<feature type="domain" description="ABC transmembrane type-1" evidence="8">
    <location>
        <begin position="73"/>
        <end position="264"/>
    </location>
</feature>
<dbReference type="InterPro" id="IPR000515">
    <property type="entry name" value="MetI-like"/>
</dbReference>
<dbReference type="InterPro" id="IPR050901">
    <property type="entry name" value="BP-dep_ABC_trans_perm"/>
</dbReference>
<organism evidence="9 10">
    <name type="scientific">Paenibacillus rhizosphaerae</name>
    <dbReference type="NCBI Taxonomy" id="297318"/>
    <lineage>
        <taxon>Bacteria</taxon>
        <taxon>Bacillati</taxon>
        <taxon>Bacillota</taxon>
        <taxon>Bacilli</taxon>
        <taxon>Bacillales</taxon>
        <taxon>Paenibacillaceae</taxon>
        <taxon>Paenibacillus</taxon>
    </lineage>
</organism>
<dbReference type="RefSeq" id="WP_246426420.1">
    <property type="nucleotide sequence ID" value="NZ_JACHXJ010000001.1"/>
</dbReference>
<keyword evidence="9" id="KW-0762">Sugar transport</keyword>
<dbReference type="PANTHER" id="PTHR32243:SF18">
    <property type="entry name" value="INNER MEMBRANE ABC TRANSPORTER PERMEASE PROTEIN YCJP"/>
    <property type="match status" value="1"/>
</dbReference>
<name>A0A839TIE7_9BACL</name>
<dbReference type="Proteomes" id="UP000517523">
    <property type="component" value="Unassembled WGS sequence"/>
</dbReference>
<sequence length="279" mass="30788">MMNRRAQWKGAGMTVIGAVITLLFLFPVYWMVKTSITPITDLFSSPPHFGVLNATFTAYYNNFIHNTDMLRYIGNSFIIAIGTMIMSLLFATPAAYALARLDLKGKSLIMILLLAIQMLPGIMMAMPLFIMFSKVHLVNSYFGLILADMIHALPFAVLVLRPSFMALPKGLEEAAKIDGCNQLTAFTRIILPLAVPGMMTVAVFCFLFGWGDFIFGLTLTTEDSVRPLTLGLYRFIGQYGTEWNNLMAVATLAALPIIIIFIGLQRYVVGGITAGSMKD</sequence>
<evidence type="ECO:0000313" key="10">
    <source>
        <dbReference type="Proteomes" id="UP000517523"/>
    </source>
</evidence>
<dbReference type="SUPFAM" id="SSF161098">
    <property type="entry name" value="MetI-like"/>
    <property type="match status" value="1"/>
</dbReference>
<dbReference type="PANTHER" id="PTHR32243">
    <property type="entry name" value="MALTOSE TRANSPORT SYSTEM PERMEASE-RELATED"/>
    <property type="match status" value="1"/>
</dbReference>
<gene>
    <name evidence="9" type="ORF">FHS19_001056</name>
</gene>
<evidence type="ECO:0000256" key="2">
    <source>
        <dbReference type="ARBA" id="ARBA00022448"/>
    </source>
</evidence>
<feature type="transmembrane region" description="Helical" evidence="7">
    <location>
        <begin position="189"/>
        <end position="210"/>
    </location>
</feature>
<dbReference type="Pfam" id="PF00528">
    <property type="entry name" value="BPD_transp_1"/>
    <property type="match status" value="1"/>
</dbReference>
<feature type="transmembrane region" description="Helical" evidence="7">
    <location>
        <begin position="77"/>
        <end position="99"/>
    </location>
</feature>
<comment type="caution">
    <text evidence="9">The sequence shown here is derived from an EMBL/GenBank/DDBJ whole genome shotgun (WGS) entry which is preliminary data.</text>
</comment>
<reference evidence="9 10" key="1">
    <citation type="submission" date="2020-08" db="EMBL/GenBank/DDBJ databases">
        <title>Genomic Encyclopedia of Type Strains, Phase III (KMG-III): the genomes of soil and plant-associated and newly described type strains.</title>
        <authorList>
            <person name="Whitman W."/>
        </authorList>
    </citation>
    <scope>NUCLEOTIDE SEQUENCE [LARGE SCALE GENOMIC DNA]</scope>
    <source>
        <strain evidence="9 10">CECT 5831</strain>
    </source>
</reference>
<evidence type="ECO:0000256" key="4">
    <source>
        <dbReference type="ARBA" id="ARBA00022692"/>
    </source>
</evidence>
<comment type="similarity">
    <text evidence="7">Belongs to the binding-protein-dependent transport system permease family.</text>
</comment>
<dbReference type="GO" id="GO:0055085">
    <property type="term" value="P:transmembrane transport"/>
    <property type="evidence" value="ECO:0007669"/>
    <property type="project" value="InterPro"/>
</dbReference>
<dbReference type="Gene3D" id="1.10.3720.10">
    <property type="entry name" value="MetI-like"/>
    <property type="match status" value="1"/>
</dbReference>
<evidence type="ECO:0000256" key="7">
    <source>
        <dbReference type="RuleBase" id="RU363032"/>
    </source>
</evidence>
<proteinExistence type="inferred from homology"/>
<keyword evidence="4 7" id="KW-0812">Transmembrane</keyword>
<keyword evidence="5 7" id="KW-1133">Transmembrane helix</keyword>
<feature type="transmembrane region" description="Helical" evidence="7">
    <location>
        <begin position="12"/>
        <end position="32"/>
    </location>
</feature>
<keyword evidence="6 7" id="KW-0472">Membrane</keyword>
<evidence type="ECO:0000256" key="5">
    <source>
        <dbReference type="ARBA" id="ARBA00022989"/>
    </source>
</evidence>
<feature type="transmembrane region" description="Helical" evidence="7">
    <location>
        <begin position="138"/>
        <end position="160"/>
    </location>
</feature>
<protein>
    <submittedName>
        <fullName evidence="9">Multiple sugar transport system permease protein</fullName>
    </submittedName>
</protein>
<evidence type="ECO:0000256" key="3">
    <source>
        <dbReference type="ARBA" id="ARBA00022475"/>
    </source>
</evidence>
<comment type="subcellular location">
    <subcellularLocation>
        <location evidence="1 7">Cell membrane</location>
        <topology evidence="1 7">Multi-pass membrane protein</topology>
    </subcellularLocation>
</comment>
<accession>A0A839TIE7</accession>
<dbReference type="AlphaFoldDB" id="A0A839TIE7"/>
<dbReference type="PROSITE" id="PS50928">
    <property type="entry name" value="ABC_TM1"/>
    <property type="match status" value="1"/>
</dbReference>
<evidence type="ECO:0000256" key="1">
    <source>
        <dbReference type="ARBA" id="ARBA00004651"/>
    </source>
</evidence>
<evidence type="ECO:0000256" key="6">
    <source>
        <dbReference type="ARBA" id="ARBA00023136"/>
    </source>
</evidence>
<feature type="transmembrane region" description="Helical" evidence="7">
    <location>
        <begin position="111"/>
        <end position="132"/>
    </location>
</feature>
<keyword evidence="2 7" id="KW-0813">Transport</keyword>
<evidence type="ECO:0000313" key="9">
    <source>
        <dbReference type="EMBL" id="MBB3126402.1"/>
    </source>
</evidence>
<dbReference type="EMBL" id="JACHXJ010000001">
    <property type="protein sequence ID" value="MBB3126402.1"/>
    <property type="molecule type" value="Genomic_DNA"/>
</dbReference>
<feature type="transmembrane region" description="Helical" evidence="7">
    <location>
        <begin position="246"/>
        <end position="269"/>
    </location>
</feature>
<dbReference type="InterPro" id="IPR035906">
    <property type="entry name" value="MetI-like_sf"/>
</dbReference>
<evidence type="ECO:0000259" key="8">
    <source>
        <dbReference type="PROSITE" id="PS50928"/>
    </source>
</evidence>
<dbReference type="CDD" id="cd06261">
    <property type="entry name" value="TM_PBP2"/>
    <property type="match status" value="1"/>
</dbReference>
<keyword evidence="3" id="KW-1003">Cell membrane</keyword>